<keyword evidence="3" id="KW-1185">Reference proteome</keyword>
<organism evidence="2 3">
    <name type="scientific">Tetraparma gracilis</name>
    <dbReference type="NCBI Taxonomy" id="2962635"/>
    <lineage>
        <taxon>Eukaryota</taxon>
        <taxon>Sar</taxon>
        <taxon>Stramenopiles</taxon>
        <taxon>Ochrophyta</taxon>
        <taxon>Bolidophyceae</taxon>
        <taxon>Parmales</taxon>
        <taxon>Triparmaceae</taxon>
        <taxon>Tetraparma</taxon>
    </lineage>
</organism>
<evidence type="ECO:0000313" key="2">
    <source>
        <dbReference type="EMBL" id="GMI32763.1"/>
    </source>
</evidence>
<name>A0ABQ6MT76_9STRA</name>
<dbReference type="PANTHER" id="PTHR11012">
    <property type="entry name" value="PROTEIN KINASE-LIKE DOMAIN-CONTAINING"/>
    <property type="match status" value="1"/>
</dbReference>
<dbReference type="InterPro" id="IPR011009">
    <property type="entry name" value="Kinase-like_dom_sf"/>
</dbReference>
<gene>
    <name evidence="2" type="ORF">TeGR_g8506</name>
</gene>
<accession>A0ABQ6MT76</accession>
<dbReference type="EMBL" id="BRYB01003212">
    <property type="protein sequence ID" value="GMI32763.1"/>
    <property type="molecule type" value="Genomic_DNA"/>
</dbReference>
<dbReference type="Pfam" id="PF02958">
    <property type="entry name" value="EcKL"/>
    <property type="match status" value="1"/>
</dbReference>
<reference evidence="2 3" key="1">
    <citation type="journal article" date="2023" name="Commun. Biol.">
        <title>Genome analysis of Parmales, the sister group of diatoms, reveals the evolutionary specialization of diatoms from phago-mixotrophs to photoautotrophs.</title>
        <authorList>
            <person name="Ban H."/>
            <person name="Sato S."/>
            <person name="Yoshikawa S."/>
            <person name="Yamada K."/>
            <person name="Nakamura Y."/>
            <person name="Ichinomiya M."/>
            <person name="Sato N."/>
            <person name="Blanc-Mathieu R."/>
            <person name="Endo H."/>
            <person name="Kuwata A."/>
            <person name="Ogata H."/>
        </authorList>
    </citation>
    <scope>NUCLEOTIDE SEQUENCE [LARGE SCALE GENOMIC DNA]</scope>
</reference>
<dbReference type="SMART" id="SM00587">
    <property type="entry name" value="CHK"/>
    <property type="match status" value="1"/>
</dbReference>
<dbReference type="PANTHER" id="PTHR11012:SF30">
    <property type="entry name" value="PROTEIN KINASE-LIKE DOMAIN-CONTAINING"/>
    <property type="match status" value="1"/>
</dbReference>
<dbReference type="InterPro" id="IPR004119">
    <property type="entry name" value="EcKL"/>
</dbReference>
<proteinExistence type="predicted"/>
<protein>
    <recommendedName>
        <fullName evidence="1">CHK kinase-like domain-containing protein</fullName>
    </recommendedName>
</protein>
<evidence type="ECO:0000313" key="3">
    <source>
        <dbReference type="Proteomes" id="UP001165060"/>
    </source>
</evidence>
<dbReference type="InterPro" id="IPR015897">
    <property type="entry name" value="CHK_kinase-like"/>
</dbReference>
<comment type="caution">
    <text evidence="2">The sequence shown here is derived from an EMBL/GenBank/DDBJ whole genome shotgun (WGS) entry which is preliminary data.</text>
</comment>
<sequence length="458" mass="50464">MASSSSSVSPNPRRPLHAHAFSGPLIAPIPEQLDGVTADYLSLVLKANNVISPGASISSVTETVLGVGTGFNSNTSLFKINYTYEGGRPPPDPDAPHTNPPVLVVKSMPPAEETMVPPFLLARIFKAEVATLITLGDKVSPTGTQFPVCFYAALRKGETRNVGIIIMAMVEAPYAAPRAGTQYVSLSIPHARAGILNLARFHAHFWVGDSKDPAKAIAEKFPETGRHFRSITERETGLTVRYLLETGSFEDILALPEFAPIHGLTRMYAQKSLAIVRELRKGPYSMSHGDVKKDNFFFVEEGQPGADEKAALCDFQLATICSPVRDLAYYIVLCLGVEERREHLPGLVKCYCAELKKNGIDFSEEQVLRDLPKWLLWPLLMDCATATGTRKECESYRGKQERGESVTDEEAKLYDRHEVFRQRAFAAIEDFDVEAIVSRLGNDCGVPFMGCCCYWALK</sequence>
<dbReference type="Gene3D" id="3.90.1200.10">
    <property type="match status" value="1"/>
</dbReference>
<dbReference type="Proteomes" id="UP001165060">
    <property type="component" value="Unassembled WGS sequence"/>
</dbReference>
<feature type="domain" description="CHK kinase-like" evidence="1">
    <location>
        <begin position="164"/>
        <end position="361"/>
    </location>
</feature>
<dbReference type="SUPFAM" id="SSF56112">
    <property type="entry name" value="Protein kinase-like (PK-like)"/>
    <property type="match status" value="1"/>
</dbReference>
<evidence type="ECO:0000259" key="1">
    <source>
        <dbReference type="SMART" id="SM00587"/>
    </source>
</evidence>